<evidence type="ECO:0000256" key="1">
    <source>
        <dbReference type="ARBA" id="ARBA00010928"/>
    </source>
</evidence>
<feature type="non-terminal residue" evidence="6">
    <location>
        <position position="1"/>
    </location>
</feature>
<dbReference type="SUPFAM" id="SSF51735">
    <property type="entry name" value="NAD(P)-binding Rossmann-fold domains"/>
    <property type="match status" value="1"/>
</dbReference>
<dbReference type="InterPro" id="IPR000683">
    <property type="entry name" value="Gfo/Idh/MocA-like_OxRdtase_N"/>
</dbReference>
<feature type="region of interest" description="Disordered" evidence="3">
    <location>
        <begin position="543"/>
        <end position="579"/>
    </location>
</feature>
<feature type="region of interest" description="Disordered" evidence="3">
    <location>
        <begin position="1"/>
        <end position="25"/>
    </location>
</feature>
<dbReference type="EMBL" id="NCSJ02000176">
    <property type="protein sequence ID" value="RFU28094.1"/>
    <property type="molecule type" value="Genomic_DNA"/>
</dbReference>
<dbReference type="AlphaFoldDB" id="A0A3E2H3X6"/>
<evidence type="ECO:0008006" key="8">
    <source>
        <dbReference type="Google" id="ProtNLM"/>
    </source>
</evidence>
<dbReference type="PANTHER" id="PTHR42840:SF3">
    <property type="entry name" value="BINDING ROSSMANN FOLD OXIDOREDUCTASE, PUTATIVE (AFU_ORTHOLOGUE AFUA_2G10240)-RELATED"/>
    <property type="match status" value="1"/>
</dbReference>
<dbReference type="InterPro" id="IPR036291">
    <property type="entry name" value="NAD(P)-bd_dom_sf"/>
</dbReference>
<dbReference type="GO" id="GO:0016491">
    <property type="term" value="F:oxidoreductase activity"/>
    <property type="evidence" value="ECO:0007669"/>
    <property type="project" value="UniProtKB-KW"/>
</dbReference>
<comment type="similarity">
    <text evidence="1">Belongs to the Gfo/Idh/MocA family.</text>
</comment>
<gene>
    <name evidence="6" type="ORF">B7463_g8250</name>
</gene>
<evidence type="ECO:0000313" key="7">
    <source>
        <dbReference type="Proteomes" id="UP000258309"/>
    </source>
</evidence>
<evidence type="ECO:0000259" key="5">
    <source>
        <dbReference type="Pfam" id="PF22725"/>
    </source>
</evidence>
<organism evidence="6 7">
    <name type="scientific">Scytalidium lignicola</name>
    <name type="common">Hyphomycete</name>
    <dbReference type="NCBI Taxonomy" id="5539"/>
    <lineage>
        <taxon>Eukaryota</taxon>
        <taxon>Fungi</taxon>
        <taxon>Dikarya</taxon>
        <taxon>Ascomycota</taxon>
        <taxon>Pezizomycotina</taxon>
        <taxon>Leotiomycetes</taxon>
        <taxon>Leotiomycetes incertae sedis</taxon>
        <taxon>Scytalidium</taxon>
    </lineage>
</organism>
<dbReference type="GO" id="GO:0006740">
    <property type="term" value="P:NADPH regeneration"/>
    <property type="evidence" value="ECO:0007669"/>
    <property type="project" value="TreeGrafter"/>
</dbReference>
<dbReference type="Gene3D" id="3.30.360.10">
    <property type="entry name" value="Dihydrodipicolinate Reductase, domain 2"/>
    <property type="match status" value="1"/>
</dbReference>
<dbReference type="Gene3D" id="3.40.50.720">
    <property type="entry name" value="NAD(P)-binding Rossmann-like Domain"/>
    <property type="match status" value="1"/>
</dbReference>
<dbReference type="Pfam" id="PF22725">
    <property type="entry name" value="GFO_IDH_MocA_C3"/>
    <property type="match status" value="1"/>
</dbReference>
<dbReference type="STRING" id="5539.A0A3E2H3X6"/>
<feature type="domain" description="Gfo/Idh/MocA-like oxidoreductase N-terminal" evidence="4">
    <location>
        <begin position="621"/>
        <end position="745"/>
    </location>
</feature>
<dbReference type="InterPro" id="IPR055170">
    <property type="entry name" value="GFO_IDH_MocA-like_dom"/>
</dbReference>
<evidence type="ECO:0000256" key="3">
    <source>
        <dbReference type="SAM" id="MobiDB-lite"/>
    </source>
</evidence>
<keyword evidence="2" id="KW-0560">Oxidoreductase</keyword>
<reference evidence="6 7" key="1">
    <citation type="submission" date="2018-05" db="EMBL/GenBank/DDBJ databases">
        <title>Draft genome sequence of Scytalidium lignicola DSM 105466, a ubiquitous saprotrophic fungus.</title>
        <authorList>
            <person name="Buettner E."/>
            <person name="Gebauer A.M."/>
            <person name="Hofrichter M."/>
            <person name="Liers C."/>
            <person name="Kellner H."/>
        </authorList>
    </citation>
    <scope>NUCLEOTIDE SEQUENCE [LARGE SCALE GENOMIC DNA]</scope>
    <source>
        <strain evidence="6 7">DSM 105466</strain>
    </source>
</reference>
<dbReference type="Proteomes" id="UP000258309">
    <property type="component" value="Unassembled WGS sequence"/>
</dbReference>
<name>A0A3E2H3X6_SCYLI</name>
<feature type="region of interest" description="Disordered" evidence="3">
    <location>
        <begin position="67"/>
        <end position="127"/>
    </location>
</feature>
<comment type="caution">
    <text evidence="6">The sequence shown here is derived from an EMBL/GenBank/DDBJ whole genome shotgun (WGS) entry which is preliminary data.</text>
</comment>
<proteinExistence type="inferred from homology"/>
<evidence type="ECO:0000256" key="2">
    <source>
        <dbReference type="ARBA" id="ARBA00023002"/>
    </source>
</evidence>
<dbReference type="GO" id="GO:0000166">
    <property type="term" value="F:nucleotide binding"/>
    <property type="evidence" value="ECO:0007669"/>
    <property type="project" value="InterPro"/>
</dbReference>
<dbReference type="SUPFAM" id="SSF55347">
    <property type="entry name" value="Glyceraldehyde-3-phosphate dehydrogenase-like, C-terminal domain"/>
    <property type="match status" value="1"/>
</dbReference>
<evidence type="ECO:0000313" key="6">
    <source>
        <dbReference type="EMBL" id="RFU28094.1"/>
    </source>
</evidence>
<dbReference type="Pfam" id="PF01408">
    <property type="entry name" value="GFO_IDH_MocA"/>
    <property type="match status" value="1"/>
</dbReference>
<keyword evidence="7" id="KW-1185">Reference proteome</keyword>
<protein>
    <recommendedName>
        <fullName evidence="8">Gfo/Idh/MocA-like oxidoreductase N-terminal domain-containing protein</fullName>
    </recommendedName>
</protein>
<accession>A0A3E2H3X6</accession>
<feature type="non-terminal residue" evidence="6">
    <location>
        <position position="970"/>
    </location>
</feature>
<dbReference type="GO" id="GO:0005737">
    <property type="term" value="C:cytoplasm"/>
    <property type="evidence" value="ECO:0007669"/>
    <property type="project" value="TreeGrafter"/>
</dbReference>
<feature type="domain" description="GFO/IDH/MocA-like oxidoreductase" evidence="5">
    <location>
        <begin position="761"/>
        <end position="879"/>
    </location>
</feature>
<evidence type="ECO:0000259" key="4">
    <source>
        <dbReference type="Pfam" id="PF01408"/>
    </source>
</evidence>
<sequence length="970" mass="108588">MRNLTRKLLQANHFSPKVRPHTPRGGALRRYAQNAETNPSRKSPLASPLACPSAELVTTDAYLDYTSSTGASDGGPSQHNAISPKSPHSTGPLTSLTFDRNPVPSFSPNSVDLQHNSGQISCQQDPSTPAAELFQQAPIQTKDSSVQNFSAVDYCPPLQDVQEACLLRYFIEELSDWFDTCDERKHFKFLVPVQARRYPPLLNAIFAASARHLCRLPQYRTTQGILYHGQLLPNITPNSAVEYMLACIPALRKFHEIQDQERREHIIATAVILRQFEEMEMEEEEDEVNYSASIDGNNVDDPVPGRVNFLAIENAVVRSSHLDGLFHRPGLLNAAYWIALRQEIYYAFTRKHSPQMLLAPTLWLDASTVNKMVMHTAQVAKWLWDDNSEYEWLRLKEQEGHLDQQVSGQWTPIFKRQPEKSKGETLMTDDRVQPLDRAANRKVESEVRLIVLELCGIALHHPRSPTALVNAVIGILLDWFASNREVGCEIMLYFFEVTQMNSVEIVGKIRQGTSWADIRGIQEVSMSELSVAQGRALTREMMPWSYPNENSPRKARKAAPKTYGAAKRPRIPSGPWGSTSPNRSYISGLGGANLFIILRKQIGRHFRHNLQSRKPGAMDRLRIAVVGLGRMGKRHVKTLMYRVPRVQVVAVCSAEPLEVEWAKNNEEYNEFGIAVYSNYDEMLACPGLQAVWVSSSTDVHASQSLAAIAKGFHVLCEKPLGSNLAEAQAVVDAARNNHNLKVMAGFSRRFDASYRDASSKIFNDQAIGSPFVVRSNTCDLLDETGFFVRYAARNGGIFVDCAIHDIDLSLWYLGNPIPKACWAVGTLQHHPELKELSDVDNAVGVVEFWGGKIAYFYCSRTQAHGHDVCTEITGTTGKIMVNVVPRNNNVVLADKLGMRHEVQPEYWQRFEDAFALEANEFAEAVLKNQPVPVKIETGIVVMKIGRALQEALLSGNVVKFDEKGEQVTSN</sequence>
<dbReference type="PANTHER" id="PTHR42840">
    <property type="entry name" value="NAD(P)-BINDING ROSSMANN-FOLD SUPERFAMILY PROTEIN-RELATED"/>
    <property type="match status" value="1"/>
</dbReference>
<dbReference type="OrthoDB" id="446809at2759"/>